<dbReference type="InterPro" id="IPR011009">
    <property type="entry name" value="Kinase-like_dom_sf"/>
</dbReference>
<dbReference type="EMBL" id="CAJVPJ010001945">
    <property type="protein sequence ID" value="CAG8608569.1"/>
    <property type="molecule type" value="Genomic_DNA"/>
</dbReference>
<dbReference type="GO" id="GO:0004672">
    <property type="term" value="F:protein kinase activity"/>
    <property type="evidence" value="ECO:0007669"/>
    <property type="project" value="InterPro"/>
</dbReference>
<dbReference type="Pfam" id="PF07714">
    <property type="entry name" value="PK_Tyr_Ser-Thr"/>
    <property type="match status" value="1"/>
</dbReference>
<evidence type="ECO:0000259" key="1">
    <source>
        <dbReference type="PROSITE" id="PS50011"/>
    </source>
</evidence>
<dbReference type="PROSITE" id="PS50011">
    <property type="entry name" value="PROTEIN_KINASE_DOM"/>
    <property type="match status" value="1"/>
</dbReference>
<protein>
    <submittedName>
        <fullName evidence="2">8861_t:CDS:1</fullName>
    </submittedName>
</protein>
<dbReference type="PANTHER" id="PTHR23257">
    <property type="entry name" value="SERINE-THREONINE PROTEIN KINASE"/>
    <property type="match status" value="1"/>
</dbReference>
<dbReference type="OrthoDB" id="10261027at2759"/>
<reference evidence="2" key="1">
    <citation type="submission" date="2021-06" db="EMBL/GenBank/DDBJ databases">
        <authorList>
            <person name="Kallberg Y."/>
            <person name="Tangrot J."/>
            <person name="Rosling A."/>
        </authorList>
    </citation>
    <scope>NUCLEOTIDE SEQUENCE</scope>
    <source>
        <strain evidence="2">IA702</strain>
    </source>
</reference>
<organism evidence="2 3">
    <name type="scientific">Paraglomus occultum</name>
    <dbReference type="NCBI Taxonomy" id="144539"/>
    <lineage>
        <taxon>Eukaryota</taxon>
        <taxon>Fungi</taxon>
        <taxon>Fungi incertae sedis</taxon>
        <taxon>Mucoromycota</taxon>
        <taxon>Glomeromycotina</taxon>
        <taxon>Glomeromycetes</taxon>
        <taxon>Paraglomerales</taxon>
        <taxon>Paraglomeraceae</taxon>
        <taxon>Paraglomus</taxon>
    </lineage>
</organism>
<dbReference type="GO" id="GO:0005524">
    <property type="term" value="F:ATP binding"/>
    <property type="evidence" value="ECO:0007669"/>
    <property type="project" value="InterPro"/>
</dbReference>
<evidence type="ECO:0000313" key="2">
    <source>
        <dbReference type="EMBL" id="CAG8608569.1"/>
    </source>
</evidence>
<proteinExistence type="predicted"/>
<dbReference type="GO" id="GO:0007165">
    <property type="term" value="P:signal transduction"/>
    <property type="evidence" value="ECO:0007669"/>
    <property type="project" value="TreeGrafter"/>
</dbReference>
<gene>
    <name evidence="2" type="ORF">POCULU_LOCUS7833</name>
</gene>
<comment type="caution">
    <text evidence="2">The sequence shown here is derived from an EMBL/GenBank/DDBJ whole genome shotgun (WGS) entry which is preliminary data.</text>
</comment>
<evidence type="ECO:0000313" key="3">
    <source>
        <dbReference type="Proteomes" id="UP000789572"/>
    </source>
</evidence>
<dbReference type="Gene3D" id="1.10.510.10">
    <property type="entry name" value="Transferase(Phosphotransferase) domain 1"/>
    <property type="match status" value="2"/>
</dbReference>
<keyword evidence="3" id="KW-1185">Reference proteome</keyword>
<dbReference type="SUPFAM" id="SSF56112">
    <property type="entry name" value="Protein kinase-like (PK-like)"/>
    <property type="match status" value="1"/>
</dbReference>
<dbReference type="InterPro" id="IPR050167">
    <property type="entry name" value="Ser_Thr_protein_kinase"/>
</dbReference>
<feature type="domain" description="Protein kinase" evidence="1">
    <location>
        <begin position="47"/>
        <end position="292"/>
    </location>
</feature>
<dbReference type="GO" id="GO:0005737">
    <property type="term" value="C:cytoplasm"/>
    <property type="evidence" value="ECO:0007669"/>
    <property type="project" value="TreeGrafter"/>
</dbReference>
<dbReference type="Proteomes" id="UP000789572">
    <property type="component" value="Unassembled WGS sequence"/>
</dbReference>
<accession>A0A9N9GKL7</accession>
<sequence length="355" mass="41162">MIPNIDFKIITEERRHHCSQCGAELASIRITCTHCFQEVVKQAASTWTNLEFKAEGGFAKVYKATWRQGRWECKPESNNSSVRYYRRGGPMEVALKEEKTPTRLSTEFLKEASAYLKCEYRFLSDNQLFGFSVNPETDQIILVMRYMSGGDLRRLLMEKPDLGWSDRLEQLASVMRDLQNIHKAGFVHKDFHCGNILWTRDEFQNYELCISDFGLSAASDIYAFGMVMWEFSSGKQPFHEYDPDFALLRSIISGLRPTPVEGTPDCYVDLMTRCWAAKPEDRPTSEEVHNELLTLMEMNDKVLPTFNDMIFEQFETADSLRSEIDNSEYVATYQRDRYISRSFNATRGFTVELDL</sequence>
<dbReference type="InterPro" id="IPR000719">
    <property type="entry name" value="Prot_kinase_dom"/>
</dbReference>
<dbReference type="AlphaFoldDB" id="A0A9N9GKL7"/>
<name>A0A9N9GKL7_9GLOM</name>
<dbReference type="InterPro" id="IPR001245">
    <property type="entry name" value="Ser-Thr/Tyr_kinase_cat_dom"/>
</dbReference>